<feature type="compositionally biased region" description="Basic and acidic residues" evidence="1">
    <location>
        <begin position="68"/>
        <end position="77"/>
    </location>
</feature>
<comment type="caution">
    <text evidence="2">The sequence shown here is derived from an EMBL/GenBank/DDBJ whole genome shotgun (WGS) entry which is preliminary data.</text>
</comment>
<reference evidence="2" key="1">
    <citation type="journal article" date="2014" name="Front. Microbiol.">
        <title>High frequency of phylogenetically diverse reductive dehalogenase-homologous genes in deep subseafloor sedimentary metagenomes.</title>
        <authorList>
            <person name="Kawai M."/>
            <person name="Futagami T."/>
            <person name="Toyoda A."/>
            <person name="Takaki Y."/>
            <person name="Nishi S."/>
            <person name="Hori S."/>
            <person name="Arai W."/>
            <person name="Tsubouchi T."/>
            <person name="Morono Y."/>
            <person name="Uchiyama I."/>
            <person name="Ito T."/>
            <person name="Fujiyama A."/>
            <person name="Inagaki F."/>
            <person name="Takami H."/>
        </authorList>
    </citation>
    <scope>NUCLEOTIDE SEQUENCE</scope>
    <source>
        <strain evidence="2">Expedition CK06-06</strain>
    </source>
</reference>
<evidence type="ECO:0000313" key="2">
    <source>
        <dbReference type="EMBL" id="GAF68726.1"/>
    </source>
</evidence>
<sequence>VIIGKGAPEMRGGYEGGGDIAGAYYVPTGQMYADMFAKIGQAVADIDANKKKKEEDKKKKNIFSGFSTEEKSEEKTESMFNPDGTLKKSASERAKETS</sequence>
<evidence type="ECO:0000256" key="1">
    <source>
        <dbReference type="SAM" id="MobiDB-lite"/>
    </source>
</evidence>
<dbReference type="AlphaFoldDB" id="X0S0E0"/>
<name>X0S0E0_9ZZZZ</name>
<feature type="non-terminal residue" evidence="2">
    <location>
        <position position="1"/>
    </location>
</feature>
<gene>
    <name evidence="2" type="ORF">S01H1_10026</name>
</gene>
<feature type="compositionally biased region" description="Basic and acidic residues" evidence="1">
    <location>
        <begin position="85"/>
        <end position="98"/>
    </location>
</feature>
<feature type="region of interest" description="Disordered" evidence="1">
    <location>
        <begin position="48"/>
        <end position="98"/>
    </location>
</feature>
<protein>
    <submittedName>
        <fullName evidence="2">Uncharacterized protein</fullName>
    </submittedName>
</protein>
<dbReference type="EMBL" id="BARS01005120">
    <property type="protein sequence ID" value="GAF68726.1"/>
    <property type="molecule type" value="Genomic_DNA"/>
</dbReference>
<accession>X0S0E0</accession>
<organism evidence="2">
    <name type="scientific">marine sediment metagenome</name>
    <dbReference type="NCBI Taxonomy" id="412755"/>
    <lineage>
        <taxon>unclassified sequences</taxon>
        <taxon>metagenomes</taxon>
        <taxon>ecological metagenomes</taxon>
    </lineage>
</organism>
<feature type="compositionally biased region" description="Basic and acidic residues" evidence="1">
    <location>
        <begin position="48"/>
        <end position="58"/>
    </location>
</feature>
<proteinExistence type="predicted"/>